<reference evidence="4 5" key="2">
    <citation type="journal article" date="2015" name="Eukaryot. Cell">
        <title>Genetic mapping reveals that sinefungin resistance in Toxoplasma gondii is controlled by a putative amino acid transporter locus that can be used as a negative selectable marker.</title>
        <authorList>
            <person name="Behnke M.S."/>
            <person name="Khan A."/>
            <person name="Sibley L.D."/>
        </authorList>
    </citation>
    <scope>NUCLEOTIDE SEQUENCE [LARGE SCALE GENOMIC DNA]</scope>
    <source>
        <strain evidence="4 5">VAND</strain>
    </source>
</reference>
<proteinExistence type="predicted"/>
<dbReference type="PROSITE" id="PS50082">
    <property type="entry name" value="WD_REPEATS_2"/>
    <property type="match status" value="1"/>
</dbReference>
<comment type="caution">
    <text evidence="4">The sequence shown here is derived from an EMBL/GenBank/DDBJ whole genome shotgun (WGS) entry which is preliminary data.</text>
</comment>
<evidence type="ECO:0000256" key="3">
    <source>
        <dbReference type="PROSITE-ProRule" id="PRU00221"/>
    </source>
</evidence>
<feature type="repeat" description="WD" evidence="3">
    <location>
        <begin position="33"/>
        <end position="69"/>
    </location>
</feature>
<evidence type="ECO:0000313" key="5">
    <source>
        <dbReference type="Proteomes" id="UP000028840"/>
    </source>
</evidence>
<protein>
    <submittedName>
        <fullName evidence="4">mRNA export protein</fullName>
    </submittedName>
</protein>
<dbReference type="SUPFAM" id="SSF50978">
    <property type="entry name" value="WD40 repeat-like"/>
    <property type="match status" value="1"/>
</dbReference>
<dbReference type="AlphaFoldDB" id="A0A086QGQ2"/>
<evidence type="ECO:0000256" key="1">
    <source>
        <dbReference type="ARBA" id="ARBA00022574"/>
    </source>
</evidence>
<dbReference type="Gene3D" id="2.130.10.10">
    <property type="entry name" value="YVTN repeat-like/Quinoprotein amine dehydrogenase"/>
    <property type="match status" value="1"/>
</dbReference>
<dbReference type="EMBL" id="AEYJ02000239">
    <property type="protein sequence ID" value="KFH11784.1"/>
    <property type="molecule type" value="Genomic_DNA"/>
</dbReference>
<accession>A0A086QGQ2</accession>
<dbReference type="InterPro" id="IPR001680">
    <property type="entry name" value="WD40_rpt"/>
</dbReference>
<dbReference type="SMART" id="SM00320">
    <property type="entry name" value="WD40"/>
    <property type="match status" value="2"/>
</dbReference>
<evidence type="ECO:0000313" key="4">
    <source>
        <dbReference type="EMBL" id="KFH11784.1"/>
    </source>
</evidence>
<dbReference type="Pfam" id="PF00400">
    <property type="entry name" value="WD40"/>
    <property type="match status" value="2"/>
</dbReference>
<dbReference type="VEuPathDB" id="ToxoDB:TGVAND_272350A"/>
<name>A0A086QGQ2_TOXGO</name>
<keyword evidence="2" id="KW-0677">Repeat</keyword>
<evidence type="ECO:0000256" key="2">
    <source>
        <dbReference type="ARBA" id="ARBA00022737"/>
    </source>
</evidence>
<sequence length="181" mass="19218">MSFYGARTAASPAGGAVNNQMSYYNKASATNLPNGPRDTISQLGWSNEGSLLSCTSWDNTVRVWQISAGFGSQIQAAAKVCMDAQAPLLCSTFGPSPNHLFVGCCDKTVKLYDLNASSSTPQVVAQTSLAAFSVFSSSPRRCAPHSLFEHLARSSGRCPEVLSPHRLFPVLSTNAPISMPL</sequence>
<organism evidence="4 5">
    <name type="scientific">Toxoplasma gondii VAND</name>
    <dbReference type="NCBI Taxonomy" id="933077"/>
    <lineage>
        <taxon>Eukaryota</taxon>
        <taxon>Sar</taxon>
        <taxon>Alveolata</taxon>
        <taxon>Apicomplexa</taxon>
        <taxon>Conoidasida</taxon>
        <taxon>Coccidia</taxon>
        <taxon>Eucoccidiorida</taxon>
        <taxon>Eimeriorina</taxon>
        <taxon>Sarcocystidae</taxon>
        <taxon>Toxoplasma</taxon>
    </lineage>
</organism>
<dbReference type="Proteomes" id="UP000028840">
    <property type="component" value="Unassembled WGS sequence"/>
</dbReference>
<dbReference type="InterPro" id="IPR015943">
    <property type="entry name" value="WD40/YVTN_repeat-like_dom_sf"/>
</dbReference>
<keyword evidence="1 3" id="KW-0853">WD repeat</keyword>
<gene>
    <name evidence="4" type="ORF">TGVAND_272350A</name>
</gene>
<reference evidence="4 5" key="1">
    <citation type="submission" date="2014-08" db="EMBL/GenBank/DDBJ databases">
        <authorList>
            <person name="Sibley D."/>
            <person name="Venepally P."/>
            <person name="Karamycheva S."/>
            <person name="Hadjithomas M."/>
            <person name="Khan A."/>
            <person name="Brunk B."/>
            <person name="Roos D."/>
            <person name="Caler E."/>
            <person name="Lorenzi H."/>
        </authorList>
    </citation>
    <scope>NUCLEOTIDE SEQUENCE [LARGE SCALE GENOMIC DNA]</scope>
    <source>
        <strain evidence="4 5">VAND</strain>
    </source>
</reference>
<dbReference type="PANTHER" id="PTHR10971">
    <property type="entry name" value="MRNA EXPORT FACTOR AND BUB3"/>
    <property type="match status" value="1"/>
</dbReference>
<dbReference type="InterPro" id="IPR036322">
    <property type="entry name" value="WD40_repeat_dom_sf"/>
</dbReference>